<dbReference type="EMBL" id="GEDG01020311">
    <property type="protein sequence ID" value="JAP19228.1"/>
    <property type="molecule type" value="Transcribed_RNA"/>
</dbReference>
<dbReference type="AlphaFoldDB" id="A0A0V0HFL0"/>
<organism evidence="1">
    <name type="scientific">Solanum chacoense</name>
    <name type="common">Chaco potato</name>
    <dbReference type="NCBI Taxonomy" id="4108"/>
    <lineage>
        <taxon>Eukaryota</taxon>
        <taxon>Viridiplantae</taxon>
        <taxon>Streptophyta</taxon>
        <taxon>Embryophyta</taxon>
        <taxon>Tracheophyta</taxon>
        <taxon>Spermatophyta</taxon>
        <taxon>Magnoliopsida</taxon>
        <taxon>eudicotyledons</taxon>
        <taxon>Gunneridae</taxon>
        <taxon>Pentapetalae</taxon>
        <taxon>asterids</taxon>
        <taxon>lamiids</taxon>
        <taxon>Solanales</taxon>
        <taxon>Solanaceae</taxon>
        <taxon>Solanoideae</taxon>
        <taxon>Solaneae</taxon>
        <taxon>Solanum</taxon>
    </lineage>
</organism>
<name>A0A0V0HFL0_SOLCH</name>
<proteinExistence type="predicted"/>
<sequence length="60" mass="7354">MYMRKLIPSLCYKWWDKLSQTCQPNKTSKFYSRTFFLSQDYLCLSLTPNEPLQYYKLLKT</sequence>
<accession>A0A0V0HFL0</accession>
<evidence type="ECO:0000313" key="1">
    <source>
        <dbReference type="EMBL" id="JAP19228.1"/>
    </source>
</evidence>
<protein>
    <submittedName>
        <fullName evidence="1">Putative ovule protein</fullName>
    </submittedName>
</protein>
<reference evidence="1" key="1">
    <citation type="submission" date="2015-12" db="EMBL/GenBank/DDBJ databases">
        <title>Gene expression during late stages of embryo sac development: a critical building block for successful pollen-pistil interactions.</title>
        <authorList>
            <person name="Liu Y."/>
            <person name="Joly V."/>
            <person name="Sabar M."/>
            <person name="Matton D.P."/>
        </authorList>
    </citation>
    <scope>NUCLEOTIDE SEQUENCE</scope>
</reference>